<protein>
    <submittedName>
        <fullName evidence="1">Uncharacterized protein</fullName>
    </submittedName>
</protein>
<comment type="caution">
    <text evidence="1">The sequence shown here is derived from an EMBL/GenBank/DDBJ whole genome shotgun (WGS) entry which is preliminary data.</text>
</comment>
<accession>A0ABW5JLI4</accession>
<organism evidence="1 2">
    <name type="scientific">Gracilimonas halophila</name>
    <dbReference type="NCBI Taxonomy" id="1834464"/>
    <lineage>
        <taxon>Bacteria</taxon>
        <taxon>Pseudomonadati</taxon>
        <taxon>Balneolota</taxon>
        <taxon>Balneolia</taxon>
        <taxon>Balneolales</taxon>
        <taxon>Balneolaceae</taxon>
        <taxon>Gracilimonas</taxon>
    </lineage>
</organism>
<evidence type="ECO:0000313" key="1">
    <source>
        <dbReference type="EMBL" id="MFD2532600.1"/>
    </source>
</evidence>
<evidence type="ECO:0000313" key="2">
    <source>
        <dbReference type="Proteomes" id="UP001597460"/>
    </source>
</evidence>
<dbReference type="PROSITE" id="PS51257">
    <property type="entry name" value="PROKAR_LIPOPROTEIN"/>
    <property type="match status" value="1"/>
</dbReference>
<proteinExistence type="predicted"/>
<name>A0ABW5JLI4_9BACT</name>
<sequence length="286" mass="32594">MQKFTLLVVIALITLGSISCNLLTAEDGPSEYPTVYPRLEMVELQELNNEYHQANDGRLCSTLNEYGLTGFSKVLFEDEEENPCDRANRSVVRIEMNNSDTLVAAAKRSLLKNSVYTGVRDTSKLVLNEMSPQPGCINCRSPDEYSANIEWSLTFENQVIDSVEIPNTEIIVFLDALGVNRIWGNWYSEFKVPEFVNFGYLDVQEGMVGWQIDMRNYTEEETIYTVQEEDVTEQPYKVYLPVENEEGLQIRTCWAVPISNSANENFEGWLAYVDIKEGFLVDLVAK</sequence>
<dbReference type="EMBL" id="JBHULI010000024">
    <property type="protein sequence ID" value="MFD2532600.1"/>
    <property type="molecule type" value="Genomic_DNA"/>
</dbReference>
<keyword evidence="2" id="KW-1185">Reference proteome</keyword>
<dbReference type="Proteomes" id="UP001597460">
    <property type="component" value="Unassembled WGS sequence"/>
</dbReference>
<reference evidence="2" key="1">
    <citation type="journal article" date="2019" name="Int. J. Syst. Evol. Microbiol.">
        <title>The Global Catalogue of Microorganisms (GCM) 10K type strain sequencing project: providing services to taxonomists for standard genome sequencing and annotation.</title>
        <authorList>
            <consortium name="The Broad Institute Genomics Platform"/>
            <consortium name="The Broad Institute Genome Sequencing Center for Infectious Disease"/>
            <person name="Wu L."/>
            <person name="Ma J."/>
        </authorList>
    </citation>
    <scope>NUCLEOTIDE SEQUENCE [LARGE SCALE GENOMIC DNA]</scope>
    <source>
        <strain evidence="2">KCTC 52042</strain>
    </source>
</reference>
<dbReference type="RefSeq" id="WP_390301295.1">
    <property type="nucleotide sequence ID" value="NZ_JBHULI010000024.1"/>
</dbReference>
<gene>
    <name evidence="1" type="ORF">ACFSVN_09110</name>
</gene>